<proteinExistence type="predicted"/>
<protein>
    <submittedName>
        <fullName evidence="1">Uncharacterized protein</fullName>
    </submittedName>
</protein>
<reference evidence="2" key="1">
    <citation type="journal article" date="2019" name="Int. J. Syst. Evol. Microbiol.">
        <title>The Global Catalogue of Microorganisms (GCM) 10K type strain sequencing project: providing services to taxonomists for standard genome sequencing and annotation.</title>
        <authorList>
            <consortium name="The Broad Institute Genomics Platform"/>
            <consortium name="The Broad Institute Genome Sequencing Center for Infectious Disease"/>
            <person name="Wu L."/>
            <person name="Ma J."/>
        </authorList>
    </citation>
    <scope>NUCLEOTIDE SEQUENCE [LARGE SCALE GENOMIC DNA]</scope>
    <source>
        <strain evidence="2">JCM 10303</strain>
    </source>
</reference>
<comment type="caution">
    <text evidence="1">The sequence shown here is derived from an EMBL/GenBank/DDBJ whole genome shotgun (WGS) entry which is preliminary data.</text>
</comment>
<dbReference type="Proteomes" id="UP001500729">
    <property type="component" value="Unassembled WGS sequence"/>
</dbReference>
<organism evidence="1 2">
    <name type="scientific">Saccharopolyspora erythraea</name>
    <name type="common">Streptomyces erythraeus</name>
    <dbReference type="NCBI Taxonomy" id="1836"/>
    <lineage>
        <taxon>Bacteria</taxon>
        <taxon>Bacillati</taxon>
        <taxon>Actinomycetota</taxon>
        <taxon>Actinomycetes</taxon>
        <taxon>Pseudonocardiales</taxon>
        <taxon>Pseudonocardiaceae</taxon>
        <taxon>Saccharopolyspora</taxon>
    </lineage>
</organism>
<name>A0ABP3PI85_SACER</name>
<evidence type="ECO:0000313" key="1">
    <source>
        <dbReference type="EMBL" id="GAA0564305.1"/>
    </source>
</evidence>
<dbReference type="EMBL" id="BAAAGS010000110">
    <property type="protein sequence ID" value="GAA0564305.1"/>
    <property type="molecule type" value="Genomic_DNA"/>
</dbReference>
<evidence type="ECO:0000313" key="2">
    <source>
        <dbReference type="Proteomes" id="UP001500729"/>
    </source>
</evidence>
<accession>A0ABP3PI85</accession>
<sequence length="250" mass="28412">MSVATSAPGLMSPILRHIDDTERSAVLLSGGYFQSPPGVDDFSLNTLALAARLGREVRKLHRGNKASYDVMHNDLGQACGTDTCSIGDNGQDGPVDVHSLRELAAAERITFTITRERTLRNRAARAMHKWLRDTGTNSLFRQEGEEIVYRSRQYDSVRVGVVKDFYVVPRCPLIMNEYYSRHFDRLRRAFPDCRRRYLIEIGSAVDKDKMFKGAEIYLRGPRSSGDQIIHVFTDSRCTELVEFAWTARDF</sequence>
<gene>
    <name evidence="1" type="ORF">GCM10009533_70440</name>
</gene>
<keyword evidence="2" id="KW-1185">Reference proteome</keyword>